<dbReference type="InterPro" id="IPR032675">
    <property type="entry name" value="LRR_dom_sf"/>
</dbReference>
<dbReference type="Proteomes" id="UP000475862">
    <property type="component" value="Unassembled WGS sequence"/>
</dbReference>
<comment type="caution">
    <text evidence="2">The sequence shown here is derived from an EMBL/GenBank/DDBJ whole genome shotgun (WGS) entry which is preliminary data.</text>
</comment>
<dbReference type="InterPro" id="IPR001810">
    <property type="entry name" value="F-box_dom"/>
</dbReference>
<sequence>METLPPEMITKILEYLPFGDRRVAAMVNKTFYYAANHPMFSRKELFTYRTLEVDLKKFNDFKKMLMNSKRKLLCLKFVDFTCTDDLTIFTYLGNRIISLHFDNLKYLTESLLDAISQCCVNLEKLEFVRIPNFSLTDKNEQDRVQIFKLCTSIVELDPVKDEMLIIGLLLNIYNFDDCCFFKSIIA</sequence>
<dbReference type="OrthoDB" id="27842at2759"/>
<dbReference type="SUPFAM" id="SSF81383">
    <property type="entry name" value="F-box domain"/>
    <property type="match status" value="1"/>
</dbReference>
<evidence type="ECO:0000259" key="1">
    <source>
        <dbReference type="PROSITE" id="PS50181"/>
    </source>
</evidence>
<dbReference type="SMART" id="SM00256">
    <property type="entry name" value="FBOX"/>
    <property type="match status" value="1"/>
</dbReference>
<feature type="domain" description="F-box" evidence="1">
    <location>
        <begin position="1"/>
        <end position="49"/>
    </location>
</feature>
<reference evidence="2 3" key="1">
    <citation type="submission" date="2019-08" db="EMBL/GenBank/DDBJ databases">
        <title>The genome of the soybean aphid Biotype 1, its phylome, world population structure and adaptation to the North American continent.</title>
        <authorList>
            <person name="Giordano R."/>
            <person name="Donthu R.K."/>
            <person name="Hernandez A.G."/>
            <person name="Wright C.L."/>
            <person name="Zimin A.V."/>
        </authorList>
    </citation>
    <scope>NUCLEOTIDE SEQUENCE [LARGE SCALE GENOMIC DNA]</scope>
    <source>
        <tissue evidence="2">Whole aphids</tissue>
    </source>
</reference>
<protein>
    <recommendedName>
        <fullName evidence="1">F-box domain-containing protein</fullName>
    </recommendedName>
</protein>
<dbReference type="InterPro" id="IPR036047">
    <property type="entry name" value="F-box-like_dom_sf"/>
</dbReference>
<evidence type="ECO:0000313" key="2">
    <source>
        <dbReference type="EMBL" id="KAE9539443.1"/>
    </source>
</evidence>
<proteinExistence type="predicted"/>
<organism evidence="2 3">
    <name type="scientific">Aphis glycines</name>
    <name type="common">Soybean aphid</name>
    <dbReference type="NCBI Taxonomy" id="307491"/>
    <lineage>
        <taxon>Eukaryota</taxon>
        <taxon>Metazoa</taxon>
        <taxon>Ecdysozoa</taxon>
        <taxon>Arthropoda</taxon>
        <taxon>Hexapoda</taxon>
        <taxon>Insecta</taxon>
        <taxon>Pterygota</taxon>
        <taxon>Neoptera</taxon>
        <taxon>Paraneoptera</taxon>
        <taxon>Hemiptera</taxon>
        <taxon>Sternorrhyncha</taxon>
        <taxon>Aphidomorpha</taxon>
        <taxon>Aphidoidea</taxon>
        <taxon>Aphididae</taxon>
        <taxon>Aphidini</taxon>
        <taxon>Aphis</taxon>
        <taxon>Aphis</taxon>
    </lineage>
</organism>
<gene>
    <name evidence="2" type="ORF">AGLY_004695</name>
</gene>
<accession>A0A6G0TX11</accession>
<name>A0A6G0TX11_APHGL</name>
<dbReference type="AlphaFoldDB" id="A0A6G0TX11"/>
<dbReference type="Pfam" id="PF00646">
    <property type="entry name" value="F-box"/>
    <property type="match status" value="1"/>
</dbReference>
<keyword evidence="3" id="KW-1185">Reference proteome</keyword>
<dbReference type="EMBL" id="VYZN01000014">
    <property type="protein sequence ID" value="KAE9539443.1"/>
    <property type="molecule type" value="Genomic_DNA"/>
</dbReference>
<dbReference type="Gene3D" id="3.80.10.10">
    <property type="entry name" value="Ribonuclease Inhibitor"/>
    <property type="match status" value="1"/>
</dbReference>
<dbReference type="PROSITE" id="PS50181">
    <property type="entry name" value="FBOX"/>
    <property type="match status" value="1"/>
</dbReference>
<evidence type="ECO:0000313" key="3">
    <source>
        <dbReference type="Proteomes" id="UP000475862"/>
    </source>
</evidence>
<dbReference type="CDD" id="cd09917">
    <property type="entry name" value="F-box_SF"/>
    <property type="match status" value="1"/>
</dbReference>